<dbReference type="Pfam" id="PF00293">
    <property type="entry name" value="NUDIX"/>
    <property type="match status" value="1"/>
</dbReference>
<dbReference type="PROSITE" id="PS51462">
    <property type="entry name" value="NUDIX"/>
    <property type="match status" value="1"/>
</dbReference>
<comment type="cofactor">
    <cofactor evidence="1">
        <name>Mg(2+)</name>
        <dbReference type="ChEBI" id="CHEBI:18420"/>
    </cofactor>
</comment>
<dbReference type="PANTHER" id="PTHR43046">
    <property type="entry name" value="GDP-MANNOSE MANNOSYL HYDROLASE"/>
    <property type="match status" value="1"/>
</dbReference>
<dbReference type="GO" id="GO:0016787">
    <property type="term" value="F:hydrolase activity"/>
    <property type="evidence" value="ECO:0007669"/>
    <property type="project" value="UniProtKB-KW"/>
</dbReference>
<sequence>MEKITYTFIVAGVVIKQDDKYLLVQENRPGTEVNGLWNFPAGKVEEGDSIEQTAIKEAKEEVGYDVDLIRKIDIFQAHSNTPPKHAFEAKIVGGKLDWPKNEIMDARWFTWQEIQEMKESLRSEWIIGAVSILESI</sequence>
<gene>
    <name evidence="4" type="ORF">COX77_03800</name>
</gene>
<reference evidence="5" key="1">
    <citation type="submission" date="2017-09" db="EMBL/GenBank/DDBJ databases">
        <title>Depth-based differentiation of microbial function through sediment-hosted aquifers and enrichment of novel symbionts in the deep terrestrial subsurface.</title>
        <authorList>
            <person name="Probst A.J."/>
            <person name="Ladd B."/>
            <person name="Jarett J.K."/>
            <person name="Geller-Mcgrath D.E."/>
            <person name="Sieber C.M.K."/>
            <person name="Emerson J.B."/>
            <person name="Anantharaman K."/>
            <person name="Thomas B.C."/>
            <person name="Malmstrom R."/>
            <person name="Stieglmeier M."/>
            <person name="Klingl A."/>
            <person name="Woyke T."/>
            <person name="Ryan C.M."/>
            <person name="Banfield J.F."/>
        </authorList>
    </citation>
    <scope>NUCLEOTIDE SEQUENCE [LARGE SCALE GENOMIC DNA]</scope>
</reference>
<accession>A0A2M7VDS9</accession>
<dbReference type="InterPro" id="IPR020476">
    <property type="entry name" value="Nudix_hydrolase"/>
</dbReference>
<dbReference type="EMBL" id="PFPO01000073">
    <property type="protein sequence ID" value="PIZ98626.1"/>
    <property type="molecule type" value="Genomic_DNA"/>
</dbReference>
<evidence type="ECO:0000313" key="4">
    <source>
        <dbReference type="EMBL" id="PIZ98626.1"/>
    </source>
</evidence>
<feature type="domain" description="Nudix hydrolase" evidence="3">
    <location>
        <begin position="5"/>
        <end position="134"/>
    </location>
</feature>
<evidence type="ECO:0000259" key="3">
    <source>
        <dbReference type="PROSITE" id="PS51462"/>
    </source>
</evidence>
<organism evidence="4 5">
    <name type="scientific">Candidatus Komeilibacteria bacterium CG_4_10_14_0_2_um_filter_37_10</name>
    <dbReference type="NCBI Taxonomy" id="1974470"/>
    <lineage>
        <taxon>Bacteria</taxon>
        <taxon>Candidatus Komeiliibacteriota</taxon>
    </lineage>
</organism>
<dbReference type="Gene3D" id="3.90.79.10">
    <property type="entry name" value="Nucleoside Triphosphate Pyrophosphohydrolase"/>
    <property type="match status" value="1"/>
</dbReference>
<dbReference type="PRINTS" id="PR00502">
    <property type="entry name" value="NUDIXFAMILY"/>
</dbReference>
<dbReference type="PANTHER" id="PTHR43046:SF14">
    <property type="entry name" value="MUTT_NUDIX FAMILY PROTEIN"/>
    <property type="match status" value="1"/>
</dbReference>
<comment type="caution">
    <text evidence="4">The sequence shown here is derived from an EMBL/GenBank/DDBJ whole genome shotgun (WGS) entry which is preliminary data.</text>
</comment>
<dbReference type="InterPro" id="IPR015797">
    <property type="entry name" value="NUDIX_hydrolase-like_dom_sf"/>
</dbReference>
<evidence type="ECO:0000256" key="2">
    <source>
        <dbReference type="ARBA" id="ARBA00022801"/>
    </source>
</evidence>
<keyword evidence="2" id="KW-0378">Hydrolase</keyword>
<name>A0A2M7VDS9_9BACT</name>
<dbReference type="InterPro" id="IPR000086">
    <property type="entry name" value="NUDIX_hydrolase_dom"/>
</dbReference>
<proteinExistence type="predicted"/>
<dbReference type="AlphaFoldDB" id="A0A2M7VDS9"/>
<dbReference type="CDD" id="cd02883">
    <property type="entry name" value="NUDIX_Hydrolase"/>
    <property type="match status" value="1"/>
</dbReference>
<evidence type="ECO:0000256" key="1">
    <source>
        <dbReference type="ARBA" id="ARBA00001946"/>
    </source>
</evidence>
<dbReference type="Proteomes" id="UP000230405">
    <property type="component" value="Unassembled WGS sequence"/>
</dbReference>
<protein>
    <recommendedName>
        <fullName evidence="3">Nudix hydrolase domain-containing protein</fullName>
    </recommendedName>
</protein>
<evidence type="ECO:0000313" key="5">
    <source>
        <dbReference type="Proteomes" id="UP000230405"/>
    </source>
</evidence>
<dbReference type="SUPFAM" id="SSF55811">
    <property type="entry name" value="Nudix"/>
    <property type="match status" value="1"/>
</dbReference>